<sequence length="125" mass="14150">MAYPTSEGDMKEQPDWDMSNYKPAGKLTGKVALITGGDSGPRPQVPGYSSRCTVGHRVPRGRASHPRRAWRLQHFGEQCRVPAGLRALRNHSGGEHSPHLRYQYQGIHLYGTGRHPVPERRRRHH</sequence>
<name>A0A699PXB1_TANCI</name>
<evidence type="ECO:0000256" key="1">
    <source>
        <dbReference type="SAM" id="MobiDB-lite"/>
    </source>
</evidence>
<feature type="region of interest" description="Disordered" evidence="1">
    <location>
        <begin position="35"/>
        <end position="65"/>
    </location>
</feature>
<feature type="region of interest" description="Disordered" evidence="1">
    <location>
        <begin position="1"/>
        <end position="23"/>
    </location>
</feature>
<evidence type="ECO:0000313" key="2">
    <source>
        <dbReference type="EMBL" id="GFC57449.1"/>
    </source>
</evidence>
<reference evidence="2" key="1">
    <citation type="journal article" date="2019" name="Sci. Rep.">
        <title>Draft genome of Tanacetum cinerariifolium, the natural source of mosquito coil.</title>
        <authorList>
            <person name="Yamashiro T."/>
            <person name="Shiraishi A."/>
            <person name="Satake H."/>
            <person name="Nakayama K."/>
        </authorList>
    </citation>
    <scope>NUCLEOTIDE SEQUENCE</scope>
</reference>
<gene>
    <name evidence="2" type="ORF">Tci_829419</name>
</gene>
<organism evidence="2">
    <name type="scientific">Tanacetum cinerariifolium</name>
    <name type="common">Dalmatian daisy</name>
    <name type="synonym">Chrysanthemum cinerariifolium</name>
    <dbReference type="NCBI Taxonomy" id="118510"/>
    <lineage>
        <taxon>Eukaryota</taxon>
        <taxon>Viridiplantae</taxon>
        <taxon>Streptophyta</taxon>
        <taxon>Embryophyta</taxon>
        <taxon>Tracheophyta</taxon>
        <taxon>Spermatophyta</taxon>
        <taxon>Magnoliopsida</taxon>
        <taxon>eudicotyledons</taxon>
        <taxon>Gunneridae</taxon>
        <taxon>Pentapetalae</taxon>
        <taxon>asterids</taxon>
        <taxon>campanulids</taxon>
        <taxon>Asterales</taxon>
        <taxon>Asteraceae</taxon>
        <taxon>Asteroideae</taxon>
        <taxon>Anthemideae</taxon>
        <taxon>Anthemidinae</taxon>
        <taxon>Tanacetum</taxon>
    </lineage>
</organism>
<accession>A0A699PXB1</accession>
<proteinExistence type="predicted"/>
<comment type="caution">
    <text evidence="2">The sequence shown here is derived from an EMBL/GenBank/DDBJ whole genome shotgun (WGS) entry which is preliminary data.</text>
</comment>
<protein>
    <submittedName>
        <fullName evidence="2">Uncharacterized protein</fullName>
    </submittedName>
</protein>
<dbReference type="EMBL" id="BKCJ010973667">
    <property type="protein sequence ID" value="GFC57449.1"/>
    <property type="molecule type" value="Genomic_DNA"/>
</dbReference>
<dbReference type="AlphaFoldDB" id="A0A699PXB1"/>